<feature type="transmembrane region" description="Helical" evidence="1">
    <location>
        <begin position="110"/>
        <end position="135"/>
    </location>
</feature>
<accession>A0A2S0PDE1</accession>
<dbReference type="OrthoDB" id="9973829at2"/>
<feature type="transmembrane region" description="Helical" evidence="1">
    <location>
        <begin position="12"/>
        <end position="33"/>
    </location>
</feature>
<sequence>MTTVFPLNRNHLAFIASTVLLSTVMVIWVDLFTFSKVFHIPEWAKTLSAPEKIPAYLAFACLVPAAFLTDNISRACQVVAKTVLLSPLPAISVYAFNLKSQDFSLLFNTIFSYVWIVLFHCFIPATILLVARFAIQRLLNNIREQP</sequence>
<keyword evidence="1" id="KW-0472">Membrane</keyword>
<protein>
    <submittedName>
        <fullName evidence="2">Uncharacterized protein</fullName>
    </submittedName>
</protein>
<dbReference type="KEGG" id="maer:DAI18_16155"/>
<evidence type="ECO:0000313" key="3">
    <source>
        <dbReference type="Proteomes" id="UP000244173"/>
    </source>
</evidence>
<evidence type="ECO:0000313" key="2">
    <source>
        <dbReference type="EMBL" id="AVY95404.1"/>
    </source>
</evidence>
<keyword evidence="3" id="KW-1185">Reference proteome</keyword>
<proteinExistence type="predicted"/>
<name>A0A2S0PDE1_9NEIS</name>
<dbReference type="RefSeq" id="WP_051528930.1">
    <property type="nucleotide sequence ID" value="NZ_CP028519.1"/>
</dbReference>
<dbReference type="EMBL" id="CP028519">
    <property type="protein sequence ID" value="AVY95404.1"/>
    <property type="molecule type" value="Genomic_DNA"/>
</dbReference>
<gene>
    <name evidence="2" type="ORF">DAI18_16155</name>
</gene>
<dbReference type="Proteomes" id="UP000244173">
    <property type="component" value="Chromosome"/>
</dbReference>
<keyword evidence="1" id="KW-0812">Transmembrane</keyword>
<dbReference type="AlphaFoldDB" id="A0A2S0PDE1"/>
<reference evidence="2 3" key="1">
    <citation type="submission" date="2018-04" db="EMBL/GenBank/DDBJ databases">
        <title>Denitrifier Microvirgula.</title>
        <authorList>
            <person name="Anderson E."/>
            <person name="Jang J."/>
            <person name="Ishii S."/>
        </authorList>
    </citation>
    <scope>NUCLEOTIDE SEQUENCE [LARGE SCALE GENOMIC DNA]</scope>
    <source>
        <strain evidence="2 3">BE2.4</strain>
    </source>
</reference>
<organism evidence="2 3">
    <name type="scientific">Microvirgula aerodenitrificans</name>
    <dbReference type="NCBI Taxonomy" id="57480"/>
    <lineage>
        <taxon>Bacteria</taxon>
        <taxon>Pseudomonadati</taxon>
        <taxon>Pseudomonadota</taxon>
        <taxon>Betaproteobacteria</taxon>
        <taxon>Neisseriales</taxon>
        <taxon>Aquaspirillaceae</taxon>
        <taxon>Microvirgula</taxon>
    </lineage>
</organism>
<evidence type="ECO:0000256" key="1">
    <source>
        <dbReference type="SAM" id="Phobius"/>
    </source>
</evidence>
<keyword evidence="1" id="KW-1133">Transmembrane helix</keyword>